<dbReference type="RefSeq" id="WP_052154269.1">
    <property type="nucleotide sequence ID" value="NZ_JACEIP010000015.1"/>
</dbReference>
<dbReference type="InterPro" id="IPR007391">
    <property type="entry name" value="Vancomycin_resist_VanW"/>
</dbReference>
<dbReference type="OrthoDB" id="9813301at2"/>
<accession>A0A7W1XB88</accession>
<dbReference type="EMBL" id="JACEIP010000015">
    <property type="protein sequence ID" value="MBA4543368.1"/>
    <property type="molecule type" value="Genomic_DNA"/>
</dbReference>
<sequence>MEDKKKREPEQPLSEERDERKEIKGAGESPASPEPGTEVRHEEERSEKTSTEPEQAHPDKPADFPLSSRWDFGSSEKDGPLSKNENANSSDVDVPASADHHPEPVQVEVQKPANPRPESAKEDTGIFSAIKREVHSTPKPKKILIATLVASMTVAGLFGFGAYAFDSSKVKADVPAAVKEQPKPAKLQLYLDDKKFELDLLSIGYDGKDLSTINQEKLAKWLDSVRDQVKIEPKNARFKHNKWGNSIIRGEEGRVMDVKTVKTWLKDLRPYINKPTQIPTISVAPKVSSADLREVNKKMIGSYTTKFDPGNVNRTTNIKLASAQINNLVLLPGERFSFNKVVGERTAARGYKPAHVIVKGEFTEGIGGGICQVSSTLYNSVDEAGLKVTAIQHHSAEVTYVPKGRDATVSWGGPDFRFKNNLNKPVLLKIKISGSHLTVNVYTSPGAKVQSRKVEKAPESFSTITVDPTKPNAQLPKTTTSQ</sequence>
<dbReference type="InterPro" id="IPR052913">
    <property type="entry name" value="Glycopeptide_resist_protein"/>
</dbReference>
<dbReference type="PANTHER" id="PTHR35788:SF1">
    <property type="entry name" value="EXPORTED PROTEIN"/>
    <property type="match status" value="1"/>
</dbReference>
<dbReference type="AlphaFoldDB" id="A0A7W1XB88"/>
<feature type="transmembrane region" description="Helical" evidence="2">
    <location>
        <begin position="143"/>
        <end position="165"/>
    </location>
</feature>
<proteinExistence type="predicted"/>
<feature type="region of interest" description="Disordered" evidence="1">
    <location>
        <begin position="1"/>
        <end position="124"/>
    </location>
</feature>
<feature type="compositionally biased region" description="Basic and acidic residues" evidence="1">
    <location>
        <begin position="1"/>
        <end position="25"/>
    </location>
</feature>
<evidence type="ECO:0000256" key="2">
    <source>
        <dbReference type="SAM" id="Phobius"/>
    </source>
</evidence>
<dbReference type="Pfam" id="PF04294">
    <property type="entry name" value="VanW"/>
    <property type="match status" value="1"/>
</dbReference>
<dbReference type="PANTHER" id="PTHR35788">
    <property type="entry name" value="EXPORTED PROTEIN-RELATED"/>
    <property type="match status" value="1"/>
</dbReference>
<feature type="region of interest" description="Disordered" evidence="1">
    <location>
        <begin position="450"/>
        <end position="482"/>
    </location>
</feature>
<keyword evidence="2" id="KW-1133">Transmembrane helix</keyword>
<evidence type="ECO:0000313" key="3">
    <source>
        <dbReference type="EMBL" id="MBA4543368.1"/>
    </source>
</evidence>
<keyword evidence="2" id="KW-0812">Transmembrane</keyword>
<feature type="compositionally biased region" description="Basic and acidic residues" evidence="1">
    <location>
        <begin position="37"/>
        <end position="62"/>
    </location>
</feature>
<protein>
    <submittedName>
        <fullName evidence="3">VanW family protein</fullName>
    </submittedName>
</protein>
<evidence type="ECO:0000313" key="4">
    <source>
        <dbReference type="Proteomes" id="UP000530514"/>
    </source>
</evidence>
<keyword evidence="4" id="KW-1185">Reference proteome</keyword>
<gene>
    <name evidence="3" type="ORF">H1164_10720</name>
</gene>
<dbReference type="Proteomes" id="UP000530514">
    <property type="component" value="Unassembled WGS sequence"/>
</dbReference>
<keyword evidence="2" id="KW-0472">Membrane</keyword>
<evidence type="ECO:0000256" key="1">
    <source>
        <dbReference type="SAM" id="MobiDB-lite"/>
    </source>
</evidence>
<feature type="compositionally biased region" description="Polar residues" evidence="1">
    <location>
        <begin position="460"/>
        <end position="482"/>
    </location>
</feature>
<organism evidence="3 4">
    <name type="scientific">Thermoactinomyces daqus</name>
    <dbReference type="NCBI Taxonomy" id="1329516"/>
    <lineage>
        <taxon>Bacteria</taxon>
        <taxon>Bacillati</taxon>
        <taxon>Bacillota</taxon>
        <taxon>Bacilli</taxon>
        <taxon>Bacillales</taxon>
        <taxon>Thermoactinomycetaceae</taxon>
        <taxon>Thermoactinomyces</taxon>
    </lineage>
</organism>
<name>A0A7W1XB88_9BACL</name>
<comment type="caution">
    <text evidence="3">The sequence shown here is derived from an EMBL/GenBank/DDBJ whole genome shotgun (WGS) entry which is preliminary data.</text>
</comment>
<reference evidence="3 4" key="1">
    <citation type="submission" date="2020-07" db="EMBL/GenBank/DDBJ databases">
        <authorList>
            <person name="Feng H."/>
        </authorList>
    </citation>
    <scope>NUCLEOTIDE SEQUENCE [LARGE SCALE GENOMIC DNA]</scope>
    <source>
        <strain evidence="4">s-11</strain>
    </source>
</reference>